<reference evidence="2" key="1">
    <citation type="submission" date="2022-04" db="EMBL/GenBank/DDBJ databases">
        <title>Roseomonas acroporae sp. nov., isolated from coral Acropora digitifera.</title>
        <authorList>
            <person name="Sun H."/>
        </authorList>
    </citation>
    <scope>NUCLEOTIDE SEQUENCE</scope>
    <source>
        <strain evidence="2">NAR14</strain>
    </source>
</reference>
<organism evidence="2 3">
    <name type="scientific">Roseomonas acroporae</name>
    <dbReference type="NCBI Taxonomy" id="2937791"/>
    <lineage>
        <taxon>Bacteria</taxon>
        <taxon>Pseudomonadati</taxon>
        <taxon>Pseudomonadota</taxon>
        <taxon>Alphaproteobacteria</taxon>
        <taxon>Acetobacterales</taxon>
        <taxon>Roseomonadaceae</taxon>
        <taxon>Roseomonas</taxon>
    </lineage>
</organism>
<keyword evidence="1" id="KW-0732">Signal</keyword>
<keyword evidence="3" id="KW-1185">Reference proteome</keyword>
<name>A0A9X1Y4P2_9PROT</name>
<protein>
    <recommendedName>
        <fullName evidence="4">Lipoprotein</fullName>
    </recommendedName>
</protein>
<dbReference type="Proteomes" id="UP001139516">
    <property type="component" value="Unassembled WGS sequence"/>
</dbReference>
<proteinExistence type="predicted"/>
<dbReference type="EMBL" id="JALPRX010000010">
    <property type="protein sequence ID" value="MCK8783471.1"/>
    <property type="molecule type" value="Genomic_DNA"/>
</dbReference>
<evidence type="ECO:0000313" key="2">
    <source>
        <dbReference type="EMBL" id="MCK8783471.1"/>
    </source>
</evidence>
<sequence length="139" mass="15157">MPTPSPARALRCLLLLAPLALAACATSQEFDRQAASWIGQREGDLVAAYGVPSRVHEADGRRFLQYERRRFIPGDPGFSTVGFYGRGFGPGWGWGWGGFPPRVASCDLTFELRGDRVVGFSRRGDDCLAIPPPSPPPPR</sequence>
<feature type="signal peptide" evidence="1">
    <location>
        <begin position="1"/>
        <end position="22"/>
    </location>
</feature>
<dbReference type="RefSeq" id="WP_248665597.1">
    <property type="nucleotide sequence ID" value="NZ_JALPRX010000010.1"/>
</dbReference>
<evidence type="ECO:0000256" key="1">
    <source>
        <dbReference type="SAM" id="SignalP"/>
    </source>
</evidence>
<evidence type="ECO:0000313" key="3">
    <source>
        <dbReference type="Proteomes" id="UP001139516"/>
    </source>
</evidence>
<dbReference type="AlphaFoldDB" id="A0A9X1Y4P2"/>
<evidence type="ECO:0008006" key="4">
    <source>
        <dbReference type="Google" id="ProtNLM"/>
    </source>
</evidence>
<accession>A0A9X1Y4P2</accession>
<feature type="chain" id="PRO_5040856430" description="Lipoprotein" evidence="1">
    <location>
        <begin position="23"/>
        <end position="139"/>
    </location>
</feature>
<comment type="caution">
    <text evidence="2">The sequence shown here is derived from an EMBL/GenBank/DDBJ whole genome shotgun (WGS) entry which is preliminary data.</text>
</comment>
<gene>
    <name evidence="2" type="ORF">M0638_03625</name>
</gene>